<keyword evidence="9" id="KW-1133">Transmembrane helix</keyword>
<name>A0A8D2IWQ0_VARKO</name>
<dbReference type="GO" id="GO:0005576">
    <property type="term" value="C:extracellular region"/>
    <property type="evidence" value="ECO:0007669"/>
    <property type="project" value="InterPro"/>
</dbReference>
<feature type="region of interest" description="Disordered" evidence="8">
    <location>
        <begin position="410"/>
        <end position="430"/>
    </location>
</feature>
<sequence>GLAPARWHPPMGLRESPYPNGCLAGLDSALRALLFPTYWLLSQMLALRRTTAEKAAQRGPAYALQVLGRGPALLLLLLLSAPLALLAFLAWLPLQTARRPFAYQHTPGRGPPDAWELPGRGRALTFVTCNVCLLPEGLARFSNLAHTQRRAKRIGQLLAEASCLPLPRGDADVAIEMPPEEGEAVAQGPGEITAQFPPGADFLCLQEVFDLRASAHLRQLLAPRYEHLVHDVGVYGLVGCSTLKLFNSGLLLASRYPLLAVRYHCYAASAGEDAFSAKGLLCAQVSLSGRQRIVGYLNCTHMHAPDADAQIRCEQLTFSLRCAQQFQEAHGLPGDVVAFDVYCGDLNFDNCSSGNEREQGHEIFRWYTDPCREGPRKDKAWAIGEHPGPPSPQDAPWLRGPRRAVRRHGVGRGRGVGQAPLLPPAPITTLRGSPRALQAPCWTTWRSTAKPWRPQRACAGEACPRAWQPGGTWGAG</sequence>
<organism evidence="10 11">
    <name type="scientific">Varanus komodoensis</name>
    <name type="common">Komodo dragon</name>
    <dbReference type="NCBI Taxonomy" id="61221"/>
    <lineage>
        <taxon>Eukaryota</taxon>
        <taxon>Metazoa</taxon>
        <taxon>Chordata</taxon>
        <taxon>Craniata</taxon>
        <taxon>Vertebrata</taxon>
        <taxon>Euteleostomi</taxon>
        <taxon>Lepidosauria</taxon>
        <taxon>Squamata</taxon>
        <taxon>Bifurcata</taxon>
        <taxon>Unidentata</taxon>
        <taxon>Episquamata</taxon>
        <taxon>Toxicofera</taxon>
        <taxon>Anguimorpha</taxon>
        <taxon>Paleoanguimorpha</taxon>
        <taxon>Varanoidea</taxon>
        <taxon>Varanidae</taxon>
        <taxon>Varanus</taxon>
    </lineage>
</organism>
<dbReference type="Gene3D" id="3.60.10.10">
    <property type="entry name" value="Endonuclease/exonuclease/phosphatase"/>
    <property type="match status" value="1"/>
</dbReference>
<evidence type="ECO:0000313" key="11">
    <source>
        <dbReference type="Proteomes" id="UP000694545"/>
    </source>
</evidence>
<evidence type="ECO:0000313" key="10">
    <source>
        <dbReference type="Ensembl" id="ENSVKKP00000005886.1"/>
    </source>
</evidence>
<comment type="pathway">
    <text evidence="1">Lipid metabolism; sphingolipid metabolism.</text>
</comment>
<dbReference type="CDD" id="cd09078">
    <property type="entry name" value="nSMase"/>
    <property type="match status" value="1"/>
</dbReference>
<keyword evidence="9" id="KW-0472">Membrane</keyword>
<dbReference type="GO" id="GO:0016020">
    <property type="term" value="C:membrane"/>
    <property type="evidence" value="ECO:0007669"/>
    <property type="project" value="GOC"/>
</dbReference>
<proteinExistence type="predicted"/>
<keyword evidence="5" id="KW-0746">Sphingolipid metabolism</keyword>
<evidence type="ECO:0000256" key="2">
    <source>
        <dbReference type="ARBA" id="ARBA00004991"/>
    </source>
</evidence>
<dbReference type="Proteomes" id="UP000694545">
    <property type="component" value="Unplaced"/>
</dbReference>
<evidence type="ECO:0000256" key="9">
    <source>
        <dbReference type="SAM" id="Phobius"/>
    </source>
</evidence>
<evidence type="ECO:0000256" key="8">
    <source>
        <dbReference type="SAM" id="MobiDB-lite"/>
    </source>
</evidence>
<dbReference type="AlphaFoldDB" id="A0A8D2IWQ0"/>
<evidence type="ECO:0000256" key="3">
    <source>
        <dbReference type="ARBA" id="ARBA00012369"/>
    </source>
</evidence>
<dbReference type="GO" id="GO:0006684">
    <property type="term" value="P:sphingomyelin metabolic process"/>
    <property type="evidence" value="ECO:0007669"/>
    <property type="project" value="TreeGrafter"/>
</dbReference>
<evidence type="ECO:0000256" key="4">
    <source>
        <dbReference type="ARBA" id="ARBA00022801"/>
    </source>
</evidence>
<evidence type="ECO:0000256" key="1">
    <source>
        <dbReference type="ARBA" id="ARBA00004760"/>
    </source>
</evidence>
<evidence type="ECO:0000256" key="5">
    <source>
        <dbReference type="ARBA" id="ARBA00022919"/>
    </source>
</evidence>
<reference evidence="10" key="2">
    <citation type="submission" date="2025-09" db="UniProtKB">
        <authorList>
            <consortium name="Ensembl"/>
        </authorList>
    </citation>
    <scope>IDENTIFICATION</scope>
</reference>
<keyword evidence="11" id="KW-1185">Reference proteome</keyword>
<dbReference type="PANTHER" id="PTHR16320">
    <property type="entry name" value="SPHINGOMYELINASE FAMILY MEMBER"/>
    <property type="match status" value="1"/>
</dbReference>
<dbReference type="PANTHER" id="PTHR16320:SF9">
    <property type="entry name" value="SPHINGOMYELIN PHOSPHODIESTERASE 5"/>
    <property type="match status" value="1"/>
</dbReference>
<dbReference type="EC" id="3.1.4.12" evidence="3"/>
<dbReference type="InterPro" id="IPR036691">
    <property type="entry name" value="Endo/exonu/phosph_ase_sf"/>
</dbReference>
<protein>
    <recommendedName>
        <fullName evidence="3">sphingomyelin phosphodiesterase</fullName>
        <ecNumber evidence="3">3.1.4.12</ecNumber>
    </recommendedName>
</protein>
<keyword evidence="4" id="KW-0378">Hydrolase</keyword>
<keyword evidence="9" id="KW-0812">Transmembrane</keyword>
<dbReference type="InterPro" id="IPR017766">
    <property type="entry name" value="Sphingomyelinase/PLipase_C"/>
</dbReference>
<dbReference type="UniPathway" id="UPA00222"/>
<dbReference type="OMA" id="LGCWAPA"/>
<comment type="catalytic activity">
    <reaction evidence="7">
        <text>N-(hexadecanoyl)-sphing-4-enine-1-phosphocholine + H2O = N-hexadecanoylsphing-4-enine + phosphocholine + H(+)</text>
        <dbReference type="Rhea" id="RHEA:45644"/>
        <dbReference type="ChEBI" id="CHEBI:15377"/>
        <dbReference type="ChEBI" id="CHEBI:15378"/>
        <dbReference type="ChEBI" id="CHEBI:72959"/>
        <dbReference type="ChEBI" id="CHEBI:78646"/>
        <dbReference type="ChEBI" id="CHEBI:295975"/>
    </reaction>
    <physiologicalReaction direction="left-to-right" evidence="7">
        <dbReference type="Rhea" id="RHEA:45645"/>
    </physiologicalReaction>
</comment>
<evidence type="ECO:0000256" key="7">
    <source>
        <dbReference type="ARBA" id="ARBA00049371"/>
    </source>
</evidence>
<dbReference type="InterPro" id="IPR038772">
    <property type="entry name" value="Sph/SMPD2-like"/>
</dbReference>
<dbReference type="SUPFAM" id="SSF56219">
    <property type="entry name" value="DNase I-like"/>
    <property type="match status" value="1"/>
</dbReference>
<feature type="transmembrane region" description="Helical" evidence="9">
    <location>
        <begin position="72"/>
        <end position="94"/>
    </location>
</feature>
<evidence type="ECO:0000256" key="6">
    <source>
        <dbReference type="ARBA" id="ARBA00047268"/>
    </source>
</evidence>
<reference evidence="10" key="1">
    <citation type="submission" date="2025-08" db="UniProtKB">
        <authorList>
            <consortium name="Ensembl"/>
        </authorList>
    </citation>
    <scope>IDENTIFICATION</scope>
</reference>
<comment type="catalytic activity">
    <reaction evidence="6">
        <text>a sphingomyelin + H2O = phosphocholine + an N-acylsphing-4-enine + H(+)</text>
        <dbReference type="Rhea" id="RHEA:19253"/>
        <dbReference type="ChEBI" id="CHEBI:15377"/>
        <dbReference type="ChEBI" id="CHEBI:15378"/>
        <dbReference type="ChEBI" id="CHEBI:17636"/>
        <dbReference type="ChEBI" id="CHEBI:52639"/>
        <dbReference type="ChEBI" id="CHEBI:295975"/>
        <dbReference type="EC" id="3.1.4.12"/>
    </reaction>
    <physiologicalReaction direction="left-to-right" evidence="6">
        <dbReference type="Rhea" id="RHEA:19254"/>
    </physiologicalReaction>
</comment>
<dbReference type="Ensembl" id="ENSVKKT00000006046.1">
    <property type="protein sequence ID" value="ENSVKKP00000005886.1"/>
    <property type="gene ID" value="ENSVKKG00000004296.1"/>
</dbReference>
<accession>A0A8D2IWQ0</accession>
<comment type="pathway">
    <text evidence="2">Sphingolipid metabolism.</text>
</comment>
<dbReference type="GO" id="GO:0004767">
    <property type="term" value="F:sphingomyelin phosphodiesterase activity"/>
    <property type="evidence" value="ECO:0007669"/>
    <property type="project" value="UniProtKB-EC"/>
</dbReference>
<dbReference type="GO" id="GO:0005737">
    <property type="term" value="C:cytoplasm"/>
    <property type="evidence" value="ECO:0007669"/>
    <property type="project" value="TreeGrafter"/>
</dbReference>
<keyword evidence="5" id="KW-0443">Lipid metabolism</keyword>